<dbReference type="RefSeq" id="WP_154447459.1">
    <property type="nucleotide sequence ID" value="NZ_WIND01000013.1"/>
</dbReference>
<proteinExistence type="predicted"/>
<name>A0A6L5Z4B2_9RHOB</name>
<evidence type="ECO:0000313" key="2">
    <source>
        <dbReference type="Proteomes" id="UP000474957"/>
    </source>
</evidence>
<keyword evidence="2" id="KW-1185">Reference proteome</keyword>
<sequence length="367" mass="41565">MQIANDDQVRSKHQPQEAVEPVFMNGEEMAATGQYVHARELKKNLFFATRGDASRSFTVLVAVAKGEDSQSPNFNRNGVVILDNDNMAVLVEDYGRQATGVGGASSRQVSAFDAISRMKWKQFSDFIYRSDYYKGVAHDIDTRAGEPDNGNFARQVMLGLRRPQDRDNRDEFTRALHAEGAYHLPATSREAMVNDILLHPMSRVRGGMALSWDIRMNYNWDRSGRIDGFDEVSREFDKRWLTELSTREELFEEVCDLALSSYLAEDFSVLEMEDAACNLNTTGPNNGTLVLHGWRGHPAAFSGIGELRENLVTMPDDELRSLWTTVKVLDQDLSRKQRAIEMGLACNTVRTRLEEIWSLDVEEEIVL</sequence>
<reference evidence="1 2" key="1">
    <citation type="submission" date="2019-10" db="EMBL/GenBank/DDBJ databases">
        <title>Cognatihalovulum marinum gen. nov. sp. nov., a new member of the family Rhodobacteraceae isolated from deep seawater of the Northwest Indian Ocean.</title>
        <authorList>
            <person name="Ruan C."/>
            <person name="Wang J."/>
            <person name="Zheng X."/>
            <person name="Song L."/>
            <person name="Zhu Y."/>
            <person name="Huang Y."/>
            <person name="Lu Z."/>
            <person name="Du W."/>
            <person name="Huang L."/>
            <person name="Dai X."/>
        </authorList>
    </citation>
    <scope>NUCLEOTIDE SEQUENCE [LARGE SCALE GENOMIC DNA]</scope>
    <source>
        <strain evidence="1 2">2CG4</strain>
    </source>
</reference>
<organism evidence="1 2">
    <name type="scientific">Halovulum marinum</name>
    <dbReference type="NCBI Taxonomy" id="2662447"/>
    <lineage>
        <taxon>Bacteria</taxon>
        <taxon>Pseudomonadati</taxon>
        <taxon>Pseudomonadota</taxon>
        <taxon>Alphaproteobacteria</taxon>
        <taxon>Rhodobacterales</taxon>
        <taxon>Paracoccaceae</taxon>
        <taxon>Halovulum</taxon>
    </lineage>
</organism>
<protein>
    <submittedName>
        <fullName evidence="1">Uncharacterized protein</fullName>
    </submittedName>
</protein>
<evidence type="ECO:0000313" key="1">
    <source>
        <dbReference type="EMBL" id="MSU90872.1"/>
    </source>
</evidence>
<dbReference type="AlphaFoldDB" id="A0A6L5Z4B2"/>
<dbReference type="EMBL" id="WIND01000013">
    <property type="protein sequence ID" value="MSU90872.1"/>
    <property type="molecule type" value="Genomic_DNA"/>
</dbReference>
<accession>A0A6L5Z4B2</accession>
<dbReference type="Proteomes" id="UP000474957">
    <property type="component" value="Unassembled WGS sequence"/>
</dbReference>
<gene>
    <name evidence="1" type="ORF">GE300_14810</name>
</gene>
<comment type="caution">
    <text evidence="1">The sequence shown here is derived from an EMBL/GenBank/DDBJ whole genome shotgun (WGS) entry which is preliminary data.</text>
</comment>